<dbReference type="Gene3D" id="3.30.70.2330">
    <property type="match status" value="1"/>
</dbReference>
<reference evidence="5" key="1">
    <citation type="submission" date="2017-06" db="EMBL/GenBank/DDBJ databases">
        <title>FDA dAtabase for Regulatory Grade micrObial Sequences (FDA-ARGOS): Supporting development and validation of Infectious Disease Dx tests.</title>
        <authorList>
            <person name="Minogue T."/>
            <person name="Wolcott M."/>
            <person name="Wasieloski L."/>
            <person name="Aguilar W."/>
            <person name="Moore D."/>
            <person name="Tallon L."/>
            <person name="Sadzewicz L."/>
            <person name="Sengamalay N."/>
            <person name="Ott S."/>
            <person name="Godinez A."/>
            <person name="Nagaraj S."/>
            <person name="Nadendla S."/>
            <person name="Geyer C."/>
            <person name="Sichtig H."/>
        </authorList>
    </citation>
    <scope>NUCLEOTIDE SEQUENCE [LARGE SCALE GENOMIC DNA]</scope>
    <source>
        <strain evidence="5">FDAARGOS_289</strain>
    </source>
</reference>
<dbReference type="GO" id="GO:0016818">
    <property type="term" value="F:hydrolase activity, acting on acid anhydrides, in phosphorus-containing anhydrides"/>
    <property type="evidence" value="ECO:0007669"/>
    <property type="project" value="InterPro"/>
</dbReference>
<sequence length="147" mass="16062">MSVLSWLFGKPKAPVVVSPAPAVKRVVRTTKSFGMEVVGESNYQDALIAICGKHTRLGYDGEHEAMLVLEPSNAYDPNAVMVTIEGRRVGYLPREQAKRVGTAMRSAGIERAICDARVQGGWRTNQYDEGHYGVRLAVPVRGDVSFA</sequence>
<dbReference type="AlphaFoldDB" id="A0A1Z3U581"/>
<evidence type="ECO:0000313" key="5">
    <source>
        <dbReference type="Proteomes" id="UP000197050"/>
    </source>
</evidence>
<accession>A0A1Z3U581</accession>
<proteinExistence type="predicted"/>
<organism evidence="4 5">
    <name type="scientific">Brevundimonas vesicularis</name>
    <name type="common">Pseudomonas vesicularis</name>
    <dbReference type="NCBI Taxonomy" id="41276"/>
    <lineage>
        <taxon>Bacteria</taxon>
        <taxon>Pseudomonadati</taxon>
        <taxon>Pseudomonadota</taxon>
        <taxon>Alphaproteobacteria</taxon>
        <taxon>Caulobacterales</taxon>
        <taxon>Caulobacteraceae</taxon>
        <taxon>Brevundimonas</taxon>
    </lineage>
</organism>
<dbReference type="RefSeq" id="WP_105625168.1">
    <property type="nucleotide sequence ID" value="NZ_CP022048.2"/>
</dbReference>
<feature type="domain" description="HIRAN" evidence="3">
    <location>
        <begin position="64"/>
        <end position="111"/>
    </location>
</feature>
<dbReference type="InterPro" id="IPR014905">
    <property type="entry name" value="HIRAN"/>
</dbReference>
<keyword evidence="1" id="KW-0479">Metal-binding</keyword>
<name>A0A1Z3U581_BREVE</name>
<dbReference type="Pfam" id="PF08797">
    <property type="entry name" value="HIRAN"/>
    <property type="match status" value="1"/>
</dbReference>
<dbReference type="EMBL" id="CP022048">
    <property type="protein sequence ID" value="ASE38447.2"/>
    <property type="molecule type" value="Genomic_DNA"/>
</dbReference>
<dbReference type="Proteomes" id="UP000197050">
    <property type="component" value="Chromosome"/>
</dbReference>
<dbReference type="GO" id="GO:0003676">
    <property type="term" value="F:nucleic acid binding"/>
    <property type="evidence" value="ECO:0007669"/>
    <property type="project" value="InterPro"/>
</dbReference>
<gene>
    <name evidence="4" type="ORF">CEP68_02410</name>
</gene>
<evidence type="ECO:0000313" key="4">
    <source>
        <dbReference type="EMBL" id="ASE38447.2"/>
    </source>
</evidence>
<dbReference type="GeneID" id="34013898"/>
<evidence type="ECO:0000256" key="2">
    <source>
        <dbReference type="ARBA" id="ARBA00022801"/>
    </source>
</evidence>
<dbReference type="KEGG" id="bvc:CEP68_02410"/>
<keyword evidence="2" id="KW-0378">Hydrolase</keyword>
<dbReference type="GO" id="GO:0008270">
    <property type="term" value="F:zinc ion binding"/>
    <property type="evidence" value="ECO:0007669"/>
    <property type="project" value="InterPro"/>
</dbReference>
<protein>
    <recommendedName>
        <fullName evidence="3">HIRAN domain-containing protein</fullName>
    </recommendedName>
</protein>
<evidence type="ECO:0000256" key="1">
    <source>
        <dbReference type="ARBA" id="ARBA00022723"/>
    </source>
</evidence>
<evidence type="ECO:0000259" key="3">
    <source>
        <dbReference type="Pfam" id="PF08797"/>
    </source>
</evidence>